<evidence type="ECO:0000313" key="2">
    <source>
        <dbReference type="EMBL" id="KAK9745394.1"/>
    </source>
</evidence>
<dbReference type="Proteomes" id="UP001458880">
    <property type="component" value="Unassembled WGS sequence"/>
</dbReference>
<dbReference type="SMART" id="SM00718">
    <property type="entry name" value="DM4_12"/>
    <property type="match status" value="1"/>
</dbReference>
<dbReference type="EMBL" id="JASPKY010000049">
    <property type="protein sequence ID" value="KAK9745394.1"/>
    <property type="molecule type" value="Genomic_DNA"/>
</dbReference>
<comment type="caution">
    <text evidence="2">The sequence shown here is derived from an EMBL/GenBank/DDBJ whole genome shotgun (WGS) entry which is preliminary data.</text>
</comment>
<dbReference type="AlphaFoldDB" id="A0AAW1MHC6"/>
<keyword evidence="1" id="KW-1133">Transmembrane helix</keyword>
<dbReference type="PANTHER" id="PTHR21398:SF4">
    <property type="entry name" value="AGAP002980-PA"/>
    <property type="match status" value="1"/>
</dbReference>
<dbReference type="InterPro" id="IPR006631">
    <property type="entry name" value="DM4_12"/>
</dbReference>
<accession>A0AAW1MHC6</accession>
<name>A0AAW1MHC6_POPJA</name>
<proteinExistence type="predicted"/>
<dbReference type="Pfam" id="PF07841">
    <property type="entry name" value="DM4_12"/>
    <property type="match status" value="1"/>
</dbReference>
<protein>
    <submittedName>
        <fullName evidence="2">DM4/DM12 family</fullName>
    </submittedName>
</protein>
<dbReference type="PANTHER" id="PTHR21398">
    <property type="entry name" value="AGAP007094-PA"/>
    <property type="match status" value="1"/>
</dbReference>
<evidence type="ECO:0000256" key="1">
    <source>
        <dbReference type="SAM" id="Phobius"/>
    </source>
</evidence>
<feature type="transmembrane region" description="Helical" evidence="1">
    <location>
        <begin position="6"/>
        <end position="28"/>
    </location>
</feature>
<evidence type="ECO:0000313" key="3">
    <source>
        <dbReference type="Proteomes" id="UP001458880"/>
    </source>
</evidence>
<gene>
    <name evidence="2" type="ORF">QE152_g6964</name>
</gene>
<organism evidence="2 3">
    <name type="scientific">Popillia japonica</name>
    <name type="common">Japanese beetle</name>
    <dbReference type="NCBI Taxonomy" id="7064"/>
    <lineage>
        <taxon>Eukaryota</taxon>
        <taxon>Metazoa</taxon>
        <taxon>Ecdysozoa</taxon>
        <taxon>Arthropoda</taxon>
        <taxon>Hexapoda</taxon>
        <taxon>Insecta</taxon>
        <taxon>Pterygota</taxon>
        <taxon>Neoptera</taxon>
        <taxon>Endopterygota</taxon>
        <taxon>Coleoptera</taxon>
        <taxon>Polyphaga</taxon>
        <taxon>Scarabaeiformia</taxon>
        <taxon>Scarabaeidae</taxon>
        <taxon>Rutelinae</taxon>
        <taxon>Popillia</taxon>
    </lineage>
</organism>
<sequence length="199" mass="22875">MLASLFNVFLVLSVLKIINLGYTLMLIYPRSSILQLSYGFDSLIPYNTRIIAWGLGMQTTFFFPTNTSNFMITTLQARSEDTDIPRDIFYKYVINFLDSTGLSGEDCLLRAICEVAHTPFHVEKKNGLLEKIAHFIFTPSLSYETGRRIIENYRNKTIYEFEDNLLFAEEMGKRQENCQSLFSSCLVSIIDVVSKTVRI</sequence>
<keyword evidence="3" id="KW-1185">Reference proteome</keyword>
<reference evidence="2 3" key="1">
    <citation type="journal article" date="2024" name="BMC Genomics">
        <title>De novo assembly and annotation of Popillia japonica's genome with initial clues to its potential as an invasive pest.</title>
        <authorList>
            <person name="Cucini C."/>
            <person name="Boschi S."/>
            <person name="Funari R."/>
            <person name="Cardaioli E."/>
            <person name="Iannotti N."/>
            <person name="Marturano G."/>
            <person name="Paoli F."/>
            <person name="Bruttini M."/>
            <person name="Carapelli A."/>
            <person name="Frati F."/>
            <person name="Nardi F."/>
        </authorList>
    </citation>
    <scope>NUCLEOTIDE SEQUENCE [LARGE SCALE GENOMIC DNA]</scope>
    <source>
        <strain evidence="2">DMR45628</strain>
    </source>
</reference>
<keyword evidence="1" id="KW-0812">Transmembrane</keyword>
<keyword evidence="1" id="KW-0472">Membrane</keyword>